<feature type="region of interest" description="Disordered" evidence="2">
    <location>
        <begin position="1271"/>
        <end position="1317"/>
    </location>
</feature>
<dbReference type="Proteomes" id="UP000722791">
    <property type="component" value="Unassembled WGS sequence"/>
</dbReference>
<accession>A0A8J4G9H4</accession>
<dbReference type="PANTHER" id="PTHR23159:SF60">
    <property type="entry name" value="SPINDLE ASSEMBLY ABNORMAL PROTEIN 4"/>
    <property type="match status" value="1"/>
</dbReference>
<feature type="region of interest" description="Disordered" evidence="2">
    <location>
        <begin position="1089"/>
        <end position="1113"/>
    </location>
</feature>
<comment type="caution">
    <text evidence="3">The sequence shown here is derived from an EMBL/GenBank/DDBJ whole genome shotgun (WGS) entry which is preliminary data.</text>
</comment>
<feature type="region of interest" description="Disordered" evidence="2">
    <location>
        <begin position="1446"/>
        <end position="1504"/>
    </location>
</feature>
<feature type="region of interest" description="Disordered" evidence="2">
    <location>
        <begin position="309"/>
        <end position="330"/>
    </location>
</feature>
<dbReference type="EMBL" id="BNCQ01000012">
    <property type="protein sequence ID" value="GIM02664.1"/>
    <property type="molecule type" value="Genomic_DNA"/>
</dbReference>
<evidence type="ECO:0000313" key="4">
    <source>
        <dbReference type="Proteomes" id="UP000722791"/>
    </source>
</evidence>
<feature type="region of interest" description="Disordered" evidence="2">
    <location>
        <begin position="21"/>
        <end position="48"/>
    </location>
</feature>
<protein>
    <submittedName>
        <fullName evidence="3">Uncharacterized protein</fullName>
    </submittedName>
</protein>
<feature type="coiled-coil region" evidence="1">
    <location>
        <begin position="419"/>
        <end position="494"/>
    </location>
</feature>
<feature type="compositionally biased region" description="Basic and acidic residues" evidence="2">
    <location>
        <begin position="2324"/>
        <end position="2333"/>
    </location>
</feature>
<feature type="coiled-coil region" evidence="1">
    <location>
        <begin position="675"/>
        <end position="702"/>
    </location>
</feature>
<evidence type="ECO:0000256" key="1">
    <source>
        <dbReference type="SAM" id="Coils"/>
    </source>
</evidence>
<feature type="region of interest" description="Disordered" evidence="2">
    <location>
        <begin position="1773"/>
        <end position="1806"/>
    </location>
</feature>
<sequence>MSTGQYYRVCRALLRSVQLSDTTSSSGDEPLGGQLGGVSVSSSIERQTMREQLDAVRQTLNTLSSQAQPNATGVNAAPAGLENALNEIAAKLSSIEGLYTNLTNKLEKVDLRVEDSERHIKELQHLSASAINETARLVDYVGGRSTPNVRSSQAGAGPSGVSTGIGLRARNMAASGVPTTPPPHGMSPTRSTASALDYVPAHLTSAVQQHAAQIHKVIAGLDFLEAHIIRQDQMVEALQKQVLTVARDVASTSASAEGRSSPNELSLRVHDMSELLNKLRAHMYKVEKKTSNNDQAVTLLTQRLQAVEQISGRQQHHRESRESASGQAAPVAGPSLLELVTAQEELRGMVQDLCRDVLDLRDQLQAQQQAQAQQPSEPSKEPPARMSAEEGAEVRRQLSYLMSQVPDLVAENKELKEFAARASKQIDDISGELEKQKRKQQEHEQQLQQQLLLRAAPAEGTPAEGPVVELKATVAELQQQLSSFEGRLQSAGARADLAPLPSVLQAIESSVAAIAELGSSLAVVQADVAGLHDLVVVLRDGLSERSKEAAASRSEVEVLSAAVQALTEAQSCSAAQQQQQPAEDVTTKLHRITEGSPEAAVLAAQVAASAKADLEEQFGQLRQRVEAAATAAEAAEAAARSSAELASAASEAFEAAGQADKAAFTALQTTVLAVVADLEQQQSTLKQQLAQLAAQVSEEQAAISSGLLQVQEQVAAAASAATEAATCAQAVQEQQAARGQQERESAEQLRAMQAELREQVASVMERLKERVEQSMQQMDTQLSAVSDRLSGVVTAQQLETGLEQLRTAAADALERYELAAVSLEEMRSELILLTGQQDVLQSRLQGVESVLGVESRIHPLVRATLSSTLPSTVVADAAQQDGEDAGPGPLQDGGRKGDFEGAAVLPVASGSPAGCGLLELVAKLKSRVGDLEGTLEVAASDMCQLRALMQDNVDRTQNTIQEVTAQLMSNLQDLSAVVDQRVANATADILAVEAASAALHQKVTYQEGLTVELATRIDGMQLRLENEVIARIHETSSTVSLLSARIAHDYVSREQLGAIFKARDNMKRAVDELASVFSTGRLMRTESVDDDAANAAEPEASGAQPSSSGPLSPRLVSALEDLAGKQAELEHQVQLALYRTEGSVRQEQLANIQQAMLTLELQFRRLGVSTQQAPVPLPTEAAKDLFDLRSRVEALEAAAVAPSSKAAAVTDAAAQLASAAGAAIEISSTPLPLGLASGSALRVLLTPEDPANGSSPIRVRVLVENCEAAGTPRLDVGCPDSPDHESSQEEEGGEPSLSSMLHGVQTGRSEESISAASSPEAMLAAAARSKLHDIYRALQDLSQQNDALRSEVVSEVAERQRLAEALADLQERLDLQVNATASTAAMVATMVTDQPQERVKLQVRVGATEAEADLAVLASTVSTLVARIGAAEEALASAFIVRTPRSPTRATAAADDDDTESAAAATQEGTDRPAEAEARQLGFDNTDEERRETEEGGSSEGLRPALGMMVPVLPHEIEQQLLELQSQLMALTGRVAGLEAVDALEEVRAVASEAVLDAIPGMVSQQVAALREEILILVGRQGEELLEMAGQAARDAAEAVLAVREAAAQAAAAQAAAEAAAIGARATSAEVSAETAAVVFTSGGRRDDEQTAASIRGLAAAAAQEAVQDVCLAAARKMVEETVRDVVVKALDEELTDVRGAVGSLTKRINDVDMLRDQLEVLAAQVRDPVTASTAVTGEPDPPTVGASNAQGPPSTPTAVAVASIFTPATTALVIPPARTPRGASPSAGGARPGAPLQQQSGGGSQQTTFLARLVEVVKRQSSRLHAQYSDAEETGMALAQVDHTLQEAEARLADVRDANSPAFAETLVTVLEQVAALRYIGSQTHPAVQQMVLEHENRLDKIAEDLKALSGGSPPRADIQAVAVAAAAQPHPALVEEIGMISQQIARIEAELARVAGQNTALDRAVKEMIVRLGSLPPSAPGSLAAVEDATVTDSCRVSTHEGEVVAEMESEGGEPAMDAGTDPSQAQASMGLAIHVRLVEGMLEAQLQGLRHELMGEIRARAGSGGGAATVTAATTAAELGELEKTVSKLHSAVTAIRNRLLAMQEYVDSTQGMIKDMHIALGGLVRRVDTLEATSGPGSRSARVSGCGSVSGGGADPGNLRELQSDLHKFERRLLTMESSSLDAAHALASLKGLTPRVTEVESRLLDACSKLAVALGGSPSSTAPVIPAVTQSTSLPAVAGMVRALERRLGSRLEAACGALDTLASALSAAGRIQAESTANPFKAISAAVNNPVIVAMEKKLETVRSEILAVATSLSEDMRRDHQQHQLESRLASADTSVGGGSAFRP</sequence>
<feature type="region of interest" description="Disordered" evidence="2">
    <location>
        <begin position="365"/>
        <end position="393"/>
    </location>
</feature>
<evidence type="ECO:0000256" key="2">
    <source>
        <dbReference type="SAM" id="MobiDB-lite"/>
    </source>
</evidence>
<organism evidence="3 4">
    <name type="scientific">Volvox reticuliferus</name>
    <dbReference type="NCBI Taxonomy" id="1737510"/>
    <lineage>
        <taxon>Eukaryota</taxon>
        <taxon>Viridiplantae</taxon>
        <taxon>Chlorophyta</taxon>
        <taxon>core chlorophytes</taxon>
        <taxon>Chlorophyceae</taxon>
        <taxon>CS clade</taxon>
        <taxon>Chlamydomonadales</taxon>
        <taxon>Volvocaceae</taxon>
        <taxon>Volvox</taxon>
    </lineage>
</organism>
<evidence type="ECO:0000313" key="3">
    <source>
        <dbReference type="EMBL" id="GIM02664.1"/>
    </source>
</evidence>
<feature type="region of interest" description="Disordered" evidence="2">
    <location>
        <begin position="1732"/>
        <end position="1758"/>
    </location>
</feature>
<feature type="compositionally biased region" description="Low complexity" evidence="2">
    <location>
        <begin position="1781"/>
        <end position="1800"/>
    </location>
</feature>
<keyword evidence="1" id="KW-0175">Coiled coil</keyword>
<feature type="region of interest" description="Disordered" evidence="2">
    <location>
        <begin position="2324"/>
        <end position="2351"/>
    </location>
</feature>
<gene>
    <name evidence="3" type="ORF">Vretimale_7421</name>
</gene>
<feature type="coiled-coil region" evidence="1">
    <location>
        <begin position="746"/>
        <end position="815"/>
    </location>
</feature>
<reference evidence="3" key="1">
    <citation type="journal article" date="2021" name="Proc. Natl. Acad. Sci. U.S.A.">
        <title>Three genomes in the algal genus Volvox reveal the fate of a haploid sex-determining region after a transition to homothallism.</title>
        <authorList>
            <person name="Yamamoto K."/>
            <person name="Hamaji T."/>
            <person name="Kawai-Toyooka H."/>
            <person name="Matsuzaki R."/>
            <person name="Takahashi F."/>
            <person name="Nishimura Y."/>
            <person name="Kawachi M."/>
            <person name="Noguchi H."/>
            <person name="Minakuchi Y."/>
            <person name="Umen J.G."/>
            <person name="Toyoda A."/>
            <person name="Nozaki H."/>
        </authorList>
    </citation>
    <scope>NUCLEOTIDE SEQUENCE</scope>
    <source>
        <strain evidence="3">NIES-3785</strain>
    </source>
</reference>
<feature type="region of interest" description="Disordered" evidence="2">
    <location>
        <begin position="2136"/>
        <end position="2164"/>
    </location>
</feature>
<feature type="coiled-coil region" evidence="1">
    <location>
        <begin position="1331"/>
        <end position="1379"/>
    </location>
</feature>
<proteinExistence type="predicted"/>
<name>A0A8J4G9H4_9CHLO</name>
<feature type="compositionally biased region" description="Low complexity" evidence="2">
    <location>
        <begin position="365"/>
        <end position="374"/>
    </location>
</feature>
<feature type="compositionally biased region" description="Basic and acidic residues" evidence="2">
    <location>
        <begin position="1469"/>
        <end position="1478"/>
    </location>
</feature>
<feature type="coiled-coil region" evidence="1">
    <location>
        <begin position="99"/>
        <end position="126"/>
    </location>
</feature>
<dbReference type="PANTHER" id="PTHR23159">
    <property type="entry name" value="CENTROSOMAL PROTEIN 2"/>
    <property type="match status" value="1"/>
</dbReference>
<feature type="compositionally biased region" description="Low complexity" evidence="2">
    <location>
        <begin position="2141"/>
        <end position="2151"/>
    </location>
</feature>